<dbReference type="EMBL" id="BAAANO010000005">
    <property type="protein sequence ID" value="GAA2000323.1"/>
    <property type="molecule type" value="Genomic_DNA"/>
</dbReference>
<sequence length="123" mass="13082">MYLLCTSGMFIHSLTGGFTVFHALALFTFVTTTLGVVLIPRGNVRAHVGNMVGGWLGAIGAGTAAAFVPGREIPTWMAGSPEIFWPSVLGIVLAVTAWTAWVLTHVPEESHRRQAPPAERVGV</sequence>
<evidence type="ECO:0000256" key="1">
    <source>
        <dbReference type="SAM" id="Phobius"/>
    </source>
</evidence>
<keyword evidence="1" id="KW-1133">Transmembrane helix</keyword>
<feature type="transmembrane region" description="Helical" evidence="1">
    <location>
        <begin position="20"/>
        <end position="40"/>
    </location>
</feature>
<keyword evidence="1" id="KW-0472">Membrane</keyword>
<keyword evidence="1" id="KW-0812">Transmembrane</keyword>
<evidence type="ECO:0000313" key="3">
    <source>
        <dbReference type="Proteomes" id="UP001500755"/>
    </source>
</evidence>
<comment type="caution">
    <text evidence="2">The sequence shown here is derived from an EMBL/GenBank/DDBJ whole genome shotgun (WGS) entry which is preliminary data.</text>
</comment>
<protein>
    <submittedName>
        <fullName evidence="2">Uncharacterized protein</fullName>
    </submittedName>
</protein>
<evidence type="ECO:0000313" key="2">
    <source>
        <dbReference type="EMBL" id="GAA2000323.1"/>
    </source>
</evidence>
<dbReference type="Proteomes" id="UP001500755">
    <property type="component" value="Unassembled WGS sequence"/>
</dbReference>
<proteinExistence type="predicted"/>
<keyword evidence="3" id="KW-1185">Reference proteome</keyword>
<accession>A0ABP5EN04</accession>
<organism evidence="2 3">
    <name type="scientific">Brevibacterium samyangense</name>
    <dbReference type="NCBI Taxonomy" id="366888"/>
    <lineage>
        <taxon>Bacteria</taxon>
        <taxon>Bacillati</taxon>
        <taxon>Actinomycetota</taxon>
        <taxon>Actinomycetes</taxon>
        <taxon>Micrococcales</taxon>
        <taxon>Brevibacteriaceae</taxon>
        <taxon>Brevibacterium</taxon>
    </lineage>
</organism>
<feature type="transmembrane region" description="Helical" evidence="1">
    <location>
        <begin position="52"/>
        <end position="71"/>
    </location>
</feature>
<feature type="transmembrane region" description="Helical" evidence="1">
    <location>
        <begin position="83"/>
        <end position="103"/>
    </location>
</feature>
<gene>
    <name evidence="2" type="ORF">GCM10009755_05120</name>
</gene>
<reference evidence="3" key="1">
    <citation type="journal article" date="2019" name="Int. J. Syst. Evol. Microbiol.">
        <title>The Global Catalogue of Microorganisms (GCM) 10K type strain sequencing project: providing services to taxonomists for standard genome sequencing and annotation.</title>
        <authorList>
            <consortium name="The Broad Institute Genomics Platform"/>
            <consortium name="The Broad Institute Genome Sequencing Center for Infectious Disease"/>
            <person name="Wu L."/>
            <person name="Ma J."/>
        </authorList>
    </citation>
    <scope>NUCLEOTIDE SEQUENCE [LARGE SCALE GENOMIC DNA]</scope>
    <source>
        <strain evidence="3">JCM 14546</strain>
    </source>
</reference>
<name>A0ABP5EN04_9MICO</name>